<feature type="compositionally biased region" description="Basic and acidic residues" evidence="4">
    <location>
        <begin position="187"/>
        <end position="197"/>
    </location>
</feature>
<feature type="region of interest" description="Disordered" evidence="4">
    <location>
        <begin position="326"/>
        <end position="350"/>
    </location>
</feature>
<dbReference type="InterPro" id="IPR007019">
    <property type="entry name" value="SURF6"/>
</dbReference>
<dbReference type="GO" id="GO:0003723">
    <property type="term" value="F:RNA binding"/>
    <property type="evidence" value="ECO:0007669"/>
    <property type="project" value="TreeGrafter"/>
</dbReference>
<keyword evidence="8" id="KW-1185">Reference proteome</keyword>
<dbReference type="EMBL" id="JARAOO010000005">
    <property type="protein sequence ID" value="KAJ7967656.1"/>
    <property type="molecule type" value="Genomic_DNA"/>
</dbReference>
<dbReference type="PANTHER" id="PTHR14369:SF0">
    <property type="entry name" value="SURFEIT LOCUS PROTEIN 6"/>
    <property type="match status" value="1"/>
</dbReference>
<dbReference type="GO" id="GO:0042274">
    <property type="term" value="P:ribosomal small subunit biogenesis"/>
    <property type="evidence" value="ECO:0007669"/>
    <property type="project" value="TreeGrafter"/>
</dbReference>
<reference evidence="7" key="1">
    <citation type="journal article" date="2023" name="Science">
        <title>Elucidation of the pathway for biosynthesis of saponin adjuvants from the soapbark tree.</title>
        <authorList>
            <person name="Reed J."/>
            <person name="Orme A."/>
            <person name="El-Demerdash A."/>
            <person name="Owen C."/>
            <person name="Martin L.B.B."/>
            <person name="Misra R.C."/>
            <person name="Kikuchi S."/>
            <person name="Rejzek M."/>
            <person name="Martin A.C."/>
            <person name="Harkess A."/>
            <person name="Leebens-Mack J."/>
            <person name="Louveau T."/>
            <person name="Stephenson M.J."/>
            <person name="Osbourn A."/>
        </authorList>
    </citation>
    <scope>NUCLEOTIDE SEQUENCE</scope>
    <source>
        <strain evidence="7">S10</strain>
    </source>
</reference>
<feature type="compositionally biased region" description="Basic and acidic residues" evidence="4">
    <location>
        <begin position="153"/>
        <end position="178"/>
    </location>
</feature>
<sequence length="350" mass="40978">MQMKEKRKNPVANTIAAVDLKSMIHQHSLFFDKLIEHVPAKFYLPIDDEDKPWFQGLSEAEKVLTRKETKENIKQARKDRLDPEKSTATTLDLLKQRLEKENLNISDNKEMEMKPQMSGPEEDNRSVTYEELRQRLHHKIEEFRASRNCGNSEKSKWNVKGEKEGIQQKKRKRDDGSTENKLQSGDSSDKAEKDAAEASKGLMFSHVKLDNGETHGKKKRKFSKFKELERAKKLEDAKKDPEKGDFVAEKLAWKSAMSRASGSKVHDDPKLLQKSIKKQKRRQQKNAQKWKERIENRERMRADKQKKRSENIAERIHQKKMHRIAKREKKLMMRPGFEGRKEGYINEGSA</sequence>
<evidence type="ECO:0000256" key="3">
    <source>
        <dbReference type="ARBA" id="ARBA00023242"/>
    </source>
</evidence>
<name>A0AAD7M0F1_QUISA</name>
<feature type="compositionally biased region" description="Basic and acidic residues" evidence="4">
    <location>
        <begin position="289"/>
        <end position="314"/>
    </location>
</feature>
<evidence type="ECO:0000259" key="5">
    <source>
        <dbReference type="Pfam" id="PF04935"/>
    </source>
</evidence>
<dbReference type="AlphaFoldDB" id="A0AAD7M0F1"/>
<feature type="compositionally biased region" description="Basic and acidic residues" evidence="4">
    <location>
        <begin position="224"/>
        <end position="242"/>
    </location>
</feature>
<protein>
    <submittedName>
        <fullName evidence="7">Surfeit locus protein 6-like</fullName>
    </submittedName>
</protein>
<evidence type="ECO:0000256" key="4">
    <source>
        <dbReference type="SAM" id="MobiDB-lite"/>
    </source>
</evidence>
<dbReference type="InterPro" id="IPR029190">
    <property type="entry name" value="Rrp14/SURF6_C"/>
</dbReference>
<feature type="domain" description="Ribosomal RNA-processing protein 14/surfeit locus protein 6 C-terminal" evidence="5">
    <location>
        <begin position="159"/>
        <end position="323"/>
    </location>
</feature>
<organism evidence="7 8">
    <name type="scientific">Quillaja saponaria</name>
    <name type="common">Soap bark tree</name>
    <dbReference type="NCBI Taxonomy" id="32244"/>
    <lineage>
        <taxon>Eukaryota</taxon>
        <taxon>Viridiplantae</taxon>
        <taxon>Streptophyta</taxon>
        <taxon>Embryophyta</taxon>
        <taxon>Tracheophyta</taxon>
        <taxon>Spermatophyta</taxon>
        <taxon>Magnoliopsida</taxon>
        <taxon>eudicotyledons</taxon>
        <taxon>Gunneridae</taxon>
        <taxon>Pentapetalae</taxon>
        <taxon>rosids</taxon>
        <taxon>fabids</taxon>
        <taxon>Fabales</taxon>
        <taxon>Quillajaceae</taxon>
        <taxon>Quillaja</taxon>
    </lineage>
</organism>
<dbReference type="Proteomes" id="UP001163823">
    <property type="component" value="Chromosome 5"/>
</dbReference>
<evidence type="ECO:0000256" key="1">
    <source>
        <dbReference type="ARBA" id="ARBA00004123"/>
    </source>
</evidence>
<keyword evidence="3" id="KW-0539">Nucleus</keyword>
<dbReference type="PANTHER" id="PTHR14369">
    <property type="entry name" value="SURFEIT LOCUS PROTEIN 6"/>
    <property type="match status" value="1"/>
</dbReference>
<dbReference type="GO" id="GO:0042273">
    <property type="term" value="P:ribosomal large subunit biogenesis"/>
    <property type="evidence" value="ECO:0007669"/>
    <property type="project" value="TreeGrafter"/>
</dbReference>
<accession>A0AAD7M0F1</accession>
<evidence type="ECO:0000259" key="6">
    <source>
        <dbReference type="Pfam" id="PF15459"/>
    </source>
</evidence>
<dbReference type="Pfam" id="PF04935">
    <property type="entry name" value="SURF6"/>
    <property type="match status" value="1"/>
</dbReference>
<comment type="similarity">
    <text evidence="2">Belongs to the SURF6 family.</text>
</comment>
<feature type="region of interest" description="Disordered" evidence="4">
    <location>
        <begin position="143"/>
        <end position="242"/>
    </location>
</feature>
<dbReference type="KEGG" id="qsa:O6P43_011890"/>
<feature type="domain" description="Ribosomal RNA-processing protein 14 N-terminal" evidence="6">
    <location>
        <begin position="24"/>
        <end position="84"/>
    </location>
</feature>
<dbReference type="Pfam" id="PF15459">
    <property type="entry name" value="RRP14"/>
    <property type="match status" value="1"/>
</dbReference>
<dbReference type="GO" id="GO:0003677">
    <property type="term" value="F:DNA binding"/>
    <property type="evidence" value="ECO:0007669"/>
    <property type="project" value="TreeGrafter"/>
</dbReference>
<dbReference type="GO" id="GO:0005730">
    <property type="term" value="C:nucleolus"/>
    <property type="evidence" value="ECO:0007669"/>
    <property type="project" value="TreeGrafter"/>
</dbReference>
<comment type="subcellular location">
    <subcellularLocation>
        <location evidence="1">Nucleus</location>
    </subcellularLocation>
</comment>
<comment type="caution">
    <text evidence="7">The sequence shown here is derived from an EMBL/GenBank/DDBJ whole genome shotgun (WGS) entry which is preliminary data.</text>
</comment>
<gene>
    <name evidence="7" type="ORF">O6P43_011890</name>
</gene>
<feature type="compositionally biased region" description="Basic residues" evidence="4">
    <location>
        <begin position="275"/>
        <end position="284"/>
    </location>
</feature>
<dbReference type="InterPro" id="IPR029188">
    <property type="entry name" value="Rrp14_N"/>
</dbReference>
<proteinExistence type="inferred from homology"/>
<feature type="region of interest" description="Disordered" evidence="4">
    <location>
        <begin position="257"/>
        <end position="314"/>
    </location>
</feature>
<evidence type="ECO:0000313" key="8">
    <source>
        <dbReference type="Proteomes" id="UP001163823"/>
    </source>
</evidence>
<evidence type="ECO:0000313" key="7">
    <source>
        <dbReference type="EMBL" id="KAJ7967656.1"/>
    </source>
</evidence>
<evidence type="ECO:0000256" key="2">
    <source>
        <dbReference type="ARBA" id="ARBA00005904"/>
    </source>
</evidence>